<sequence>MNRPLRRKTLRALFTLPAAAVAMLAAAPCAMAQPQYPSKPIRLVVPFSAGSATDILARIIGTKMGQNSGYQIIVDNRPGAGGTLGATGVAKAAPDGYTLILVSVGHAINATLYPKLAYDTVKDFAPVSLVASVPNVLVVNAASKYNSVRDIVAAARANPGAMNFDSAGSGSSTHLSGEMFKMQAGIDVVHIPYKGTGEALTDVMAGRGDMMFAPTVSAMPFVRQGKLKALAVTTAKRSASLPDIPTVAEAGLPGYTFDSWFGILAPAGTPKEIVNALNAEIGKALASPDVREKLAVQGAEPRTSTPQEFSTYIQAEIAKLAPVVKQSGVKGGQ</sequence>
<evidence type="ECO:0000256" key="2">
    <source>
        <dbReference type="SAM" id="SignalP"/>
    </source>
</evidence>
<keyword evidence="2" id="KW-0732">Signal</keyword>
<dbReference type="PIRSF" id="PIRSF017082">
    <property type="entry name" value="YflP"/>
    <property type="match status" value="1"/>
</dbReference>
<dbReference type="PANTHER" id="PTHR42928">
    <property type="entry name" value="TRICARBOXYLATE-BINDING PROTEIN"/>
    <property type="match status" value="1"/>
</dbReference>
<evidence type="ECO:0000313" key="4">
    <source>
        <dbReference type="Proteomes" id="UP000672934"/>
    </source>
</evidence>
<proteinExistence type="inferred from homology"/>
<feature type="chain" id="PRO_5037195016" description="Tripartite tricarboxylate transporter substrate binding protein" evidence="2">
    <location>
        <begin position="33"/>
        <end position="333"/>
    </location>
</feature>
<evidence type="ECO:0008006" key="5">
    <source>
        <dbReference type="Google" id="ProtNLM"/>
    </source>
</evidence>
<keyword evidence="4" id="KW-1185">Reference proteome</keyword>
<dbReference type="RefSeq" id="WP_420839598.1">
    <property type="nucleotide sequence ID" value="NZ_CAJPUY010000008.1"/>
</dbReference>
<dbReference type="Pfam" id="PF03401">
    <property type="entry name" value="TctC"/>
    <property type="match status" value="1"/>
</dbReference>
<comment type="caution">
    <text evidence="3">The sequence shown here is derived from an EMBL/GenBank/DDBJ whole genome shotgun (WGS) entry which is preliminary data.</text>
</comment>
<dbReference type="InterPro" id="IPR005064">
    <property type="entry name" value="BUG"/>
</dbReference>
<dbReference type="InterPro" id="IPR006311">
    <property type="entry name" value="TAT_signal"/>
</dbReference>
<dbReference type="AlphaFoldDB" id="A0A916ITW7"/>
<reference evidence="3" key="1">
    <citation type="submission" date="2021-03" db="EMBL/GenBank/DDBJ databases">
        <authorList>
            <person name="Peeters C."/>
        </authorList>
    </citation>
    <scope>NUCLEOTIDE SEQUENCE</scope>
    <source>
        <strain evidence="3">LMG 31506</strain>
    </source>
</reference>
<dbReference type="PROSITE" id="PS51318">
    <property type="entry name" value="TAT"/>
    <property type="match status" value="1"/>
</dbReference>
<dbReference type="EMBL" id="CAJPUY010000008">
    <property type="protein sequence ID" value="CAG2142256.1"/>
    <property type="molecule type" value="Genomic_DNA"/>
</dbReference>
<evidence type="ECO:0000313" key="3">
    <source>
        <dbReference type="EMBL" id="CAG2142256.1"/>
    </source>
</evidence>
<organism evidence="3 4">
    <name type="scientific">Cupriavidus yeoncheonensis</name>
    <dbReference type="NCBI Taxonomy" id="1462994"/>
    <lineage>
        <taxon>Bacteria</taxon>
        <taxon>Pseudomonadati</taxon>
        <taxon>Pseudomonadota</taxon>
        <taxon>Betaproteobacteria</taxon>
        <taxon>Burkholderiales</taxon>
        <taxon>Burkholderiaceae</taxon>
        <taxon>Cupriavidus</taxon>
    </lineage>
</organism>
<evidence type="ECO:0000256" key="1">
    <source>
        <dbReference type="ARBA" id="ARBA00006987"/>
    </source>
</evidence>
<dbReference type="Gene3D" id="3.40.190.150">
    <property type="entry name" value="Bordetella uptake gene, domain 1"/>
    <property type="match status" value="1"/>
</dbReference>
<name>A0A916ITW7_9BURK</name>
<dbReference type="PANTHER" id="PTHR42928:SF5">
    <property type="entry name" value="BLR1237 PROTEIN"/>
    <property type="match status" value="1"/>
</dbReference>
<dbReference type="Gene3D" id="3.40.190.10">
    <property type="entry name" value="Periplasmic binding protein-like II"/>
    <property type="match status" value="1"/>
</dbReference>
<dbReference type="InterPro" id="IPR042100">
    <property type="entry name" value="Bug_dom1"/>
</dbReference>
<dbReference type="SUPFAM" id="SSF53850">
    <property type="entry name" value="Periplasmic binding protein-like II"/>
    <property type="match status" value="1"/>
</dbReference>
<dbReference type="Proteomes" id="UP000672934">
    <property type="component" value="Unassembled WGS sequence"/>
</dbReference>
<dbReference type="CDD" id="cd13578">
    <property type="entry name" value="PBP2_Bug27"/>
    <property type="match status" value="1"/>
</dbReference>
<gene>
    <name evidence="3" type="ORF">LMG31506_02642</name>
</gene>
<feature type="signal peptide" evidence="2">
    <location>
        <begin position="1"/>
        <end position="32"/>
    </location>
</feature>
<protein>
    <recommendedName>
        <fullName evidence="5">Tripartite tricarboxylate transporter substrate binding protein</fullName>
    </recommendedName>
</protein>
<accession>A0A916ITW7</accession>
<comment type="similarity">
    <text evidence="1">Belongs to the UPF0065 (bug) family.</text>
</comment>